<evidence type="ECO:0000256" key="2">
    <source>
        <dbReference type="ARBA" id="ARBA00022723"/>
    </source>
</evidence>
<keyword evidence="4" id="KW-0464">Manganese</keyword>
<dbReference type="CDD" id="cd01087">
    <property type="entry name" value="Prolidase"/>
    <property type="match status" value="1"/>
</dbReference>
<dbReference type="Pfam" id="PF05195">
    <property type="entry name" value="AMP_N"/>
    <property type="match status" value="1"/>
</dbReference>
<gene>
    <name evidence="7" type="ORF">SRAS04492_LOCUS4266</name>
</gene>
<accession>A0A7S3CMP7</accession>
<feature type="domain" description="Aminopeptidase P N-terminal" evidence="6">
    <location>
        <begin position="20"/>
        <end position="159"/>
    </location>
</feature>
<dbReference type="GO" id="GO:0030145">
    <property type="term" value="F:manganese ion binding"/>
    <property type="evidence" value="ECO:0007669"/>
    <property type="project" value="InterPro"/>
</dbReference>
<comment type="similarity">
    <text evidence="5">Belongs to the peptidase M24B family.</text>
</comment>
<evidence type="ECO:0000313" key="7">
    <source>
        <dbReference type="EMBL" id="CAE0232468.1"/>
    </source>
</evidence>
<evidence type="ECO:0000256" key="4">
    <source>
        <dbReference type="ARBA" id="ARBA00023211"/>
    </source>
</evidence>
<dbReference type="EMBL" id="HBIA01008393">
    <property type="protein sequence ID" value="CAE0232468.1"/>
    <property type="molecule type" value="Transcribed_RNA"/>
</dbReference>
<dbReference type="GO" id="GO:0070006">
    <property type="term" value="F:metalloaminopeptidase activity"/>
    <property type="evidence" value="ECO:0007669"/>
    <property type="project" value="InterPro"/>
</dbReference>
<dbReference type="PROSITE" id="PS00491">
    <property type="entry name" value="PROLINE_PEPTIDASE"/>
    <property type="match status" value="1"/>
</dbReference>
<sequence length="502" mass="57937">METLSEREQEFRRLGLADGLSQTLFKKNRQQFIRMFKEALGDKQAANSLAFFKGASEVPLYSSDVSYPEYQEAFFYYLFGVSEMDCYGVIDLEREKTILFMPKLDNYYKIWMTLLTTDEYKKKYHLIDEIHFTDALPDFFKNFQPSTVYLNLGVNSDSGLTTMTPEDKFFKETCPDVKVDTTLLHNVLCESRVIKNDEEIDIMRWASKITGEAHQNVMRNVKAGQRESQLESFFRYDCEQKYFCGRVQPYHSICGCGPTAATLHYHDNNKWLVDGQMMLTDQGHQVHHYVSDVTTSFPVNGKFTQKQKDIYNIVLKANRTVMNAMKPGVIYKDMHLLSERITLEGLKELGLVEGDVSEMLEKRLGFIFQPHGLGHLIGLDVHDVGGYLEDITPKRDERPGLKNLRTAREMKAGMCMTIEPGCYFRDFLLQGELDKDKLNIDLKYINLEKVREYQKEVSGVRIEDVVLITETGCELLSDNVPRTVEQIEACMKGEDWAKLPNP</sequence>
<dbReference type="SUPFAM" id="SSF55920">
    <property type="entry name" value="Creatinase/aminopeptidase"/>
    <property type="match status" value="1"/>
</dbReference>
<dbReference type="InterPro" id="IPR052433">
    <property type="entry name" value="X-Pro_dipept-like"/>
</dbReference>
<reference evidence="7" key="1">
    <citation type="submission" date="2021-01" db="EMBL/GenBank/DDBJ databases">
        <authorList>
            <person name="Corre E."/>
            <person name="Pelletier E."/>
            <person name="Niang G."/>
            <person name="Scheremetjew M."/>
            <person name="Finn R."/>
            <person name="Kale V."/>
            <person name="Holt S."/>
            <person name="Cochrane G."/>
            <person name="Meng A."/>
            <person name="Brown T."/>
            <person name="Cohen L."/>
        </authorList>
    </citation>
    <scope>NUCLEOTIDE SEQUENCE</scope>
    <source>
        <strain evidence="7">Ras09</strain>
    </source>
</reference>
<dbReference type="Pfam" id="PF00557">
    <property type="entry name" value="Peptidase_M24"/>
    <property type="match status" value="1"/>
</dbReference>
<dbReference type="InterPro" id="IPR036005">
    <property type="entry name" value="Creatinase/aminopeptidase-like"/>
</dbReference>
<dbReference type="FunFam" id="3.90.230.10:FF:000002">
    <property type="entry name" value="Xaa-Pro aminopeptidase 3"/>
    <property type="match status" value="1"/>
</dbReference>
<name>A0A7S3CMP7_9SPIT</name>
<evidence type="ECO:0000256" key="5">
    <source>
        <dbReference type="RuleBase" id="RU000590"/>
    </source>
</evidence>
<dbReference type="Gene3D" id="3.40.350.10">
    <property type="entry name" value="Creatinase/prolidase N-terminal domain"/>
    <property type="match status" value="1"/>
</dbReference>
<protein>
    <recommendedName>
        <fullName evidence="6">Aminopeptidase P N-terminal domain-containing protein</fullName>
    </recommendedName>
</protein>
<dbReference type="PANTHER" id="PTHR43226:SF1">
    <property type="entry name" value="XAA-PRO DIPEPTIDASE"/>
    <property type="match status" value="1"/>
</dbReference>
<proteinExistence type="inferred from homology"/>
<keyword evidence="3" id="KW-0378">Hydrolase</keyword>
<dbReference type="AlphaFoldDB" id="A0A7S3CMP7"/>
<dbReference type="InterPro" id="IPR000994">
    <property type="entry name" value="Pept_M24"/>
</dbReference>
<evidence type="ECO:0000256" key="1">
    <source>
        <dbReference type="ARBA" id="ARBA00001936"/>
    </source>
</evidence>
<evidence type="ECO:0000259" key="6">
    <source>
        <dbReference type="SMART" id="SM01011"/>
    </source>
</evidence>
<dbReference type="SUPFAM" id="SSF53092">
    <property type="entry name" value="Creatinase/prolidase N-terminal domain"/>
    <property type="match status" value="1"/>
</dbReference>
<dbReference type="InterPro" id="IPR001131">
    <property type="entry name" value="Peptidase_M24B_aminopep-P_CS"/>
</dbReference>
<comment type="cofactor">
    <cofactor evidence="1">
        <name>Mn(2+)</name>
        <dbReference type="ChEBI" id="CHEBI:29035"/>
    </cofactor>
</comment>
<dbReference type="Gene3D" id="3.90.230.10">
    <property type="entry name" value="Creatinase/methionine aminopeptidase superfamily"/>
    <property type="match status" value="1"/>
</dbReference>
<dbReference type="InterPro" id="IPR007865">
    <property type="entry name" value="Aminopep_P_N"/>
</dbReference>
<organism evidence="7">
    <name type="scientific">Strombidium rassoulzadegani</name>
    <dbReference type="NCBI Taxonomy" id="1082188"/>
    <lineage>
        <taxon>Eukaryota</taxon>
        <taxon>Sar</taxon>
        <taxon>Alveolata</taxon>
        <taxon>Ciliophora</taxon>
        <taxon>Intramacronucleata</taxon>
        <taxon>Spirotrichea</taxon>
        <taxon>Oligotrichia</taxon>
        <taxon>Strombidiidae</taxon>
        <taxon>Strombidium</taxon>
    </lineage>
</organism>
<keyword evidence="2 5" id="KW-0479">Metal-binding</keyword>
<dbReference type="InterPro" id="IPR029149">
    <property type="entry name" value="Creatin/AminoP/Spt16_N"/>
</dbReference>
<dbReference type="SMART" id="SM01011">
    <property type="entry name" value="AMP_N"/>
    <property type="match status" value="1"/>
</dbReference>
<evidence type="ECO:0000256" key="3">
    <source>
        <dbReference type="ARBA" id="ARBA00022801"/>
    </source>
</evidence>
<dbReference type="GO" id="GO:0006508">
    <property type="term" value="P:proteolysis"/>
    <property type="evidence" value="ECO:0007669"/>
    <property type="project" value="TreeGrafter"/>
</dbReference>
<dbReference type="PANTHER" id="PTHR43226">
    <property type="entry name" value="XAA-PRO AMINOPEPTIDASE 3"/>
    <property type="match status" value="1"/>
</dbReference>